<reference evidence="1 2" key="1">
    <citation type="submission" date="2017-10" db="EMBL/GenBank/DDBJ databases">
        <title>Bifidobacterium genomics.</title>
        <authorList>
            <person name="Lugli G.A."/>
            <person name="Milani C."/>
            <person name="Mancabelli L."/>
        </authorList>
    </citation>
    <scope>NUCLEOTIDE SEQUENCE [LARGE SCALE GENOMIC DNA]</scope>
    <source>
        <strain evidence="1 2">1524B</strain>
    </source>
</reference>
<protein>
    <submittedName>
        <fullName evidence="1">Uncharacterized protein</fullName>
    </submittedName>
</protein>
<evidence type="ECO:0000313" key="2">
    <source>
        <dbReference type="Proteomes" id="UP000233730"/>
    </source>
</evidence>
<name>A0A2N3QHP4_9BIFI</name>
<proteinExistence type="predicted"/>
<sequence length="120" mass="12755">MADETTTPTTITDSDGTELTLENGVLSLLPPTNGPVYECLRLGLTFDHADSSGETWTDYTSGLQGAFADRKADAVTLSDMDTKTSATVPLTILSKVEHVTTWRTSQNATDDTGEQGQPSA</sequence>
<gene>
    <name evidence="1" type="ORF">CQR46_0966</name>
</gene>
<organism evidence="1 2">
    <name type="scientific">Bifidobacterium pseudolongum subsp. globosum</name>
    <dbReference type="NCBI Taxonomy" id="1690"/>
    <lineage>
        <taxon>Bacteria</taxon>
        <taxon>Bacillati</taxon>
        <taxon>Actinomycetota</taxon>
        <taxon>Actinomycetes</taxon>
        <taxon>Bifidobacteriales</taxon>
        <taxon>Bifidobacteriaceae</taxon>
        <taxon>Bifidobacterium</taxon>
    </lineage>
</organism>
<dbReference type="RefSeq" id="WP_101429860.1">
    <property type="nucleotide sequence ID" value="NZ_PCGZ01000005.1"/>
</dbReference>
<evidence type="ECO:0000313" key="1">
    <source>
        <dbReference type="EMBL" id="PKU90770.1"/>
    </source>
</evidence>
<dbReference type="AlphaFoldDB" id="A0A2N3QHP4"/>
<dbReference type="EMBL" id="PCGZ01000005">
    <property type="protein sequence ID" value="PKU90770.1"/>
    <property type="molecule type" value="Genomic_DNA"/>
</dbReference>
<comment type="caution">
    <text evidence="1">The sequence shown here is derived from an EMBL/GenBank/DDBJ whole genome shotgun (WGS) entry which is preliminary data.</text>
</comment>
<accession>A0A2N3QHP4</accession>
<dbReference type="Proteomes" id="UP000233730">
    <property type="component" value="Unassembled WGS sequence"/>
</dbReference>